<evidence type="ECO:0000259" key="3">
    <source>
        <dbReference type="PROSITE" id="PS50893"/>
    </source>
</evidence>
<dbReference type="CDD" id="cd03263">
    <property type="entry name" value="ABC_subfamily_A"/>
    <property type="match status" value="1"/>
</dbReference>
<protein>
    <submittedName>
        <fullName evidence="4">ABC-2 type transport system ATP-binding protein</fullName>
    </submittedName>
</protein>
<dbReference type="PROSITE" id="PS50893">
    <property type="entry name" value="ABC_TRANSPORTER_2"/>
    <property type="match status" value="1"/>
</dbReference>
<dbReference type="InterPro" id="IPR017871">
    <property type="entry name" value="ABC_transporter-like_CS"/>
</dbReference>
<evidence type="ECO:0000256" key="1">
    <source>
        <dbReference type="ARBA" id="ARBA00022741"/>
    </source>
</evidence>
<reference evidence="4" key="1">
    <citation type="submission" date="2023-07" db="EMBL/GenBank/DDBJ databases">
        <title>Genomic Encyclopedia of Type Strains, Phase IV (KMG-IV): sequencing the most valuable type-strain genomes for metagenomic binning, comparative biology and taxonomic classification.</title>
        <authorList>
            <person name="Goeker M."/>
        </authorList>
    </citation>
    <scope>NUCLEOTIDE SEQUENCE [LARGE SCALE GENOMIC DNA]</scope>
    <source>
        <strain evidence="4">JSM 076093</strain>
    </source>
</reference>
<comment type="caution">
    <text evidence="4">The sequence shown here is derived from an EMBL/GenBank/DDBJ whole genome shotgun (WGS) entry which is preliminary data.</text>
</comment>
<dbReference type="SUPFAM" id="SSF52540">
    <property type="entry name" value="P-loop containing nucleoside triphosphate hydrolases"/>
    <property type="match status" value="1"/>
</dbReference>
<dbReference type="InterPro" id="IPR027417">
    <property type="entry name" value="P-loop_NTPase"/>
</dbReference>
<sequence length="230" mass="25499">MSITKRYGKTTILDGIELSLQGGEIFGLLGPSGSGKTTLVKLLCGIEEATEGSVQVFEERMPDLKLMKRIGYMAQSDALYVELTAKENLEFFASISGVKRAKCKERIQDVMKLVDLEQHLNKKVEAYSGGMKRRLSLAIALLHNPDILLLDEPTVGIDPALRQKIWDTFEELRKKGVLILVTTHVMDEADRCTRLGLIREGKLIAVGSPDQLKTNTQTTTIEQAFLTYGG</sequence>
<organism evidence="4 5">
    <name type="scientific">Guptibacillus hwajinpoensis</name>
    <dbReference type="NCBI Taxonomy" id="208199"/>
    <lineage>
        <taxon>Bacteria</taxon>
        <taxon>Bacillati</taxon>
        <taxon>Bacillota</taxon>
        <taxon>Bacilli</taxon>
        <taxon>Bacillales</taxon>
        <taxon>Guptibacillaceae</taxon>
        <taxon>Guptibacillus</taxon>
    </lineage>
</organism>
<dbReference type="PANTHER" id="PTHR43038:SF3">
    <property type="entry name" value="ABC TRANSPORTER G FAMILY MEMBER 20 ISOFORM X1"/>
    <property type="match status" value="1"/>
</dbReference>
<keyword evidence="2 4" id="KW-0067">ATP-binding</keyword>
<feature type="domain" description="ABC transporter" evidence="3">
    <location>
        <begin position="1"/>
        <end position="225"/>
    </location>
</feature>
<keyword evidence="5" id="KW-1185">Reference proteome</keyword>
<gene>
    <name evidence="4" type="ORF">QO000_000656</name>
</gene>
<keyword evidence="1" id="KW-0547">Nucleotide-binding</keyword>
<dbReference type="Proteomes" id="UP001226720">
    <property type="component" value="Unassembled WGS sequence"/>
</dbReference>
<proteinExistence type="predicted"/>
<dbReference type="PROSITE" id="PS00211">
    <property type="entry name" value="ABC_TRANSPORTER_1"/>
    <property type="match status" value="1"/>
</dbReference>
<dbReference type="Gene3D" id="3.40.50.300">
    <property type="entry name" value="P-loop containing nucleotide triphosphate hydrolases"/>
    <property type="match status" value="1"/>
</dbReference>
<dbReference type="SMART" id="SM00382">
    <property type="entry name" value="AAA"/>
    <property type="match status" value="1"/>
</dbReference>
<dbReference type="EMBL" id="JAUSWM010000001">
    <property type="protein sequence ID" value="MDQ0481703.1"/>
    <property type="molecule type" value="Genomic_DNA"/>
</dbReference>
<dbReference type="GO" id="GO:0005524">
    <property type="term" value="F:ATP binding"/>
    <property type="evidence" value="ECO:0007669"/>
    <property type="project" value="UniProtKB-KW"/>
</dbReference>
<name>A0ABU0JZX6_9BACL</name>
<dbReference type="InterPro" id="IPR003439">
    <property type="entry name" value="ABC_transporter-like_ATP-bd"/>
</dbReference>
<dbReference type="InterPro" id="IPR003593">
    <property type="entry name" value="AAA+_ATPase"/>
</dbReference>
<dbReference type="Pfam" id="PF00005">
    <property type="entry name" value="ABC_tran"/>
    <property type="match status" value="1"/>
</dbReference>
<accession>A0ABU0JZX6</accession>
<evidence type="ECO:0000313" key="4">
    <source>
        <dbReference type="EMBL" id="MDQ0481703.1"/>
    </source>
</evidence>
<evidence type="ECO:0000313" key="5">
    <source>
        <dbReference type="Proteomes" id="UP001226720"/>
    </source>
</evidence>
<evidence type="ECO:0000256" key="2">
    <source>
        <dbReference type="ARBA" id="ARBA00022840"/>
    </source>
</evidence>
<dbReference type="PANTHER" id="PTHR43038">
    <property type="entry name" value="ATP-BINDING CASSETTE, SUB-FAMILY H, MEMBER 1"/>
    <property type="match status" value="1"/>
</dbReference>